<dbReference type="PROSITE" id="PS00107">
    <property type="entry name" value="PROTEIN_KINASE_ATP"/>
    <property type="match status" value="1"/>
</dbReference>
<dbReference type="InterPro" id="IPR001245">
    <property type="entry name" value="Ser-Thr/Tyr_kinase_cat_dom"/>
</dbReference>
<evidence type="ECO:0000256" key="5">
    <source>
        <dbReference type="ARBA" id="ARBA00022777"/>
    </source>
</evidence>
<dbReference type="OrthoDB" id="339325at2759"/>
<evidence type="ECO:0000256" key="6">
    <source>
        <dbReference type="ARBA" id="ARBA00022840"/>
    </source>
</evidence>
<dbReference type="PRINTS" id="PR00109">
    <property type="entry name" value="TYRKINASE"/>
</dbReference>
<organism evidence="11 12">
    <name type="scientific">Chlorella vulgaris</name>
    <name type="common">Green alga</name>
    <dbReference type="NCBI Taxonomy" id="3077"/>
    <lineage>
        <taxon>Eukaryota</taxon>
        <taxon>Viridiplantae</taxon>
        <taxon>Chlorophyta</taxon>
        <taxon>core chlorophytes</taxon>
        <taxon>Trebouxiophyceae</taxon>
        <taxon>Chlorellales</taxon>
        <taxon>Chlorellaceae</taxon>
        <taxon>Chlorella clade</taxon>
        <taxon>Chlorella</taxon>
    </lineage>
</organism>
<keyword evidence="3" id="KW-0808">Transferase</keyword>
<evidence type="ECO:0000259" key="10">
    <source>
        <dbReference type="PROSITE" id="PS50011"/>
    </source>
</evidence>
<dbReference type="InterPro" id="IPR002110">
    <property type="entry name" value="Ankyrin_rpt"/>
</dbReference>
<keyword evidence="2" id="KW-0723">Serine/threonine-protein kinase</keyword>
<feature type="region of interest" description="Disordered" evidence="9">
    <location>
        <begin position="306"/>
        <end position="348"/>
    </location>
</feature>
<dbReference type="SUPFAM" id="SSF56112">
    <property type="entry name" value="Protein kinase-like (PK-like)"/>
    <property type="match status" value="1"/>
</dbReference>
<dbReference type="EMBL" id="SIDB01000011">
    <property type="protein sequence ID" value="KAI3425720.1"/>
    <property type="molecule type" value="Genomic_DNA"/>
</dbReference>
<proteinExistence type="inferred from homology"/>
<evidence type="ECO:0000256" key="7">
    <source>
        <dbReference type="PROSITE-ProRule" id="PRU00023"/>
    </source>
</evidence>
<dbReference type="PROSITE" id="PS50011">
    <property type="entry name" value="PROTEIN_KINASE_DOM"/>
    <property type="match status" value="1"/>
</dbReference>
<feature type="region of interest" description="Disordered" evidence="9">
    <location>
        <begin position="392"/>
        <end position="411"/>
    </location>
</feature>
<comment type="similarity">
    <text evidence="1">Belongs to the protein kinase superfamily. TKL Ser/Thr protein kinase family.</text>
</comment>
<dbReference type="PROSITE" id="PS00108">
    <property type="entry name" value="PROTEIN_KINASE_ST"/>
    <property type="match status" value="1"/>
</dbReference>
<dbReference type="InterPro" id="IPR000719">
    <property type="entry name" value="Prot_kinase_dom"/>
</dbReference>
<name>A0A9D4THF1_CHLVU</name>
<feature type="repeat" description="ANK" evidence="7">
    <location>
        <begin position="74"/>
        <end position="106"/>
    </location>
</feature>
<evidence type="ECO:0000256" key="8">
    <source>
        <dbReference type="PROSITE-ProRule" id="PRU10141"/>
    </source>
</evidence>
<feature type="compositionally biased region" description="Low complexity" evidence="9">
    <location>
        <begin position="494"/>
        <end position="507"/>
    </location>
</feature>
<feature type="binding site" evidence="8">
    <location>
        <position position="611"/>
    </location>
    <ligand>
        <name>ATP</name>
        <dbReference type="ChEBI" id="CHEBI:30616"/>
    </ligand>
</feature>
<dbReference type="InterPro" id="IPR051681">
    <property type="entry name" value="Ser/Thr_Kinases-Pseudokinases"/>
</dbReference>
<dbReference type="InterPro" id="IPR008271">
    <property type="entry name" value="Ser/Thr_kinase_AS"/>
</dbReference>
<accession>A0A9D4THF1</accession>
<keyword evidence="12" id="KW-1185">Reference proteome</keyword>
<gene>
    <name evidence="11" type="ORF">D9Q98_007696</name>
</gene>
<sequence length="877" mass="92330">MGCGTSKAVDPHALAAQGSVAGLAQWIDAGGHVDAVDLLQGRGSLLQVAARHDKVECLNLLLKCGADVDLSTPEHGTALHAAASAGASSTVPLLLDVGASTTIRFQGKTAADMAQQAGYPATASLIRMSHAHAPEHTSSGTSLGRNSSSFQRQQQQQQQQLRLTQSQRERAAAQQQAAQQQETARRLREIHKQLVAAEAESRTGATAGHAASPLTSRRASADPTGGGGNSTAPLPALSLGHTDNPAPQWQHVQRPSSPPLLSDTASLSNSLRLPSRQPSAAMQAALVNRQMPSDAELQDMLDRAQRQGAYRAGSNNASERSGRVAGRSSSSRLRQISPPSPLAVAAQPDAADAGDAAAGAARGVAAGAAGAAGAAEGVAGALPLALPAVGAASGPGPAGSQLPFTDPRRLTSLPRIDSSEIAEGIYGDGGGAAGPGSDSDSHDSSDEKSLADDPLMHFVRMAMTSKQPAALSSASPFAAAAQMCEPAASQTSEQQQQQQLQQQQQQQGRDTAQHTGNGVQGPAGPALPSAQLPTTPSVRLPVARSASLGSGSIALTPTAQRFRGGGSISLAVDIRPWEIQFEDLALQKTIGEGSFGKVYVAKWHETMVAVKVLLDLEEAQQAAGPEAAWTLSNPILCNLQKECGLMASLRHPNVVQFMGVSAMPPAMITEYCAKGSMADVLKAACKSPLKAAPLTWLRRLNMALDATKGMLYLHKRGIVHRDLKSPNLLVESTWKVKVADFNLSKIVEDTHSGSRSTAANMNPRWLAPEILNGEPATTASDVFSWGVVMWELLTFQVPWPHVSPWGLVGKLMDGLRLQVPPKEELPGPDNQHFVSFNEYVALMQRCWAQDPGQRPCFEEVIVELRKMLEVQARFLER</sequence>
<dbReference type="Gene3D" id="1.25.40.20">
    <property type="entry name" value="Ankyrin repeat-containing domain"/>
    <property type="match status" value="1"/>
</dbReference>
<evidence type="ECO:0000256" key="1">
    <source>
        <dbReference type="ARBA" id="ARBA00005843"/>
    </source>
</evidence>
<evidence type="ECO:0000313" key="12">
    <source>
        <dbReference type="Proteomes" id="UP001055712"/>
    </source>
</evidence>
<feature type="region of interest" description="Disordered" evidence="9">
    <location>
        <begin position="422"/>
        <end position="449"/>
    </location>
</feature>
<evidence type="ECO:0000256" key="2">
    <source>
        <dbReference type="ARBA" id="ARBA00022527"/>
    </source>
</evidence>
<evidence type="ECO:0000256" key="3">
    <source>
        <dbReference type="ARBA" id="ARBA00022679"/>
    </source>
</evidence>
<evidence type="ECO:0000256" key="9">
    <source>
        <dbReference type="SAM" id="MobiDB-lite"/>
    </source>
</evidence>
<dbReference type="Proteomes" id="UP001055712">
    <property type="component" value="Unassembled WGS sequence"/>
</dbReference>
<dbReference type="CDD" id="cd13999">
    <property type="entry name" value="STKc_MAP3K-like"/>
    <property type="match status" value="1"/>
</dbReference>
<feature type="region of interest" description="Disordered" evidence="9">
    <location>
        <begin position="197"/>
        <end position="279"/>
    </location>
</feature>
<dbReference type="Gene3D" id="3.30.200.20">
    <property type="entry name" value="Phosphorylase Kinase, domain 1"/>
    <property type="match status" value="1"/>
</dbReference>
<dbReference type="PANTHER" id="PTHR44329:SF298">
    <property type="entry name" value="MIXED LINEAGE KINASE DOMAIN-LIKE PROTEIN"/>
    <property type="match status" value="1"/>
</dbReference>
<evidence type="ECO:0000313" key="11">
    <source>
        <dbReference type="EMBL" id="KAI3425720.1"/>
    </source>
</evidence>
<dbReference type="InterPro" id="IPR036770">
    <property type="entry name" value="Ankyrin_rpt-contain_sf"/>
</dbReference>
<dbReference type="InterPro" id="IPR017441">
    <property type="entry name" value="Protein_kinase_ATP_BS"/>
</dbReference>
<dbReference type="Gene3D" id="1.10.510.10">
    <property type="entry name" value="Transferase(Phosphotransferase) domain 1"/>
    <property type="match status" value="1"/>
</dbReference>
<reference evidence="11" key="1">
    <citation type="journal article" date="2019" name="Plant J.">
        <title>Chlorella vulgaris genome assembly and annotation reveals the molecular basis for metabolic acclimation to high light conditions.</title>
        <authorList>
            <person name="Cecchin M."/>
            <person name="Marcolungo L."/>
            <person name="Rossato M."/>
            <person name="Girolomoni L."/>
            <person name="Cosentino E."/>
            <person name="Cuine S."/>
            <person name="Li-Beisson Y."/>
            <person name="Delledonne M."/>
            <person name="Ballottari M."/>
        </authorList>
    </citation>
    <scope>NUCLEOTIDE SEQUENCE</scope>
    <source>
        <strain evidence="11">211/11P</strain>
    </source>
</reference>
<dbReference type="Pfam" id="PF12796">
    <property type="entry name" value="Ank_2"/>
    <property type="match status" value="1"/>
</dbReference>
<keyword evidence="4 8" id="KW-0547">Nucleotide-binding</keyword>
<keyword evidence="7" id="KW-0040">ANK repeat</keyword>
<keyword evidence="6 8" id="KW-0067">ATP-binding</keyword>
<keyword evidence="5" id="KW-0418">Kinase</keyword>
<feature type="compositionally biased region" description="Low complexity" evidence="9">
    <location>
        <begin position="317"/>
        <end position="334"/>
    </location>
</feature>
<dbReference type="AlphaFoldDB" id="A0A9D4THF1"/>
<feature type="compositionally biased region" description="Polar residues" evidence="9">
    <location>
        <begin position="245"/>
        <end position="255"/>
    </location>
</feature>
<feature type="compositionally biased region" description="Low complexity" evidence="9">
    <location>
        <begin position="137"/>
        <end position="182"/>
    </location>
</feature>
<reference evidence="11" key="2">
    <citation type="submission" date="2020-11" db="EMBL/GenBank/DDBJ databases">
        <authorList>
            <person name="Cecchin M."/>
            <person name="Marcolungo L."/>
            <person name="Rossato M."/>
            <person name="Girolomoni L."/>
            <person name="Cosentino E."/>
            <person name="Cuine S."/>
            <person name="Li-Beisson Y."/>
            <person name="Delledonne M."/>
            <person name="Ballottari M."/>
        </authorList>
    </citation>
    <scope>NUCLEOTIDE SEQUENCE</scope>
    <source>
        <strain evidence="11">211/11P</strain>
        <tissue evidence="11">Whole cell</tissue>
    </source>
</reference>
<dbReference type="PANTHER" id="PTHR44329">
    <property type="entry name" value="SERINE/THREONINE-PROTEIN KINASE TNNI3K-RELATED"/>
    <property type="match status" value="1"/>
</dbReference>
<dbReference type="SUPFAM" id="SSF48403">
    <property type="entry name" value="Ankyrin repeat"/>
    <property type="match status" value="1"/>
</dbReference>
<feature type="region of interest" description="Disordered" evidence="9">
    <location>
        <begin position="485"/>
        <end position="534"/>
    </location>
</feature>
<feature type="compositionally biased region" description="Basic and acidic residues" evidence="9">
    <location>
        <begin position="439"/>
        <end position="449"/>
    </location>
</feature>
<feature type="domain" description="Protein kinase" evidence="10">
    <location>
        <begin position="584"/>
        <end position="868"/>
    </location>
</feature>
<comment type="caution">
    <text evidence="11">The sequence shown here is derived from an EMBL/GenBank/DDBJ whole genome shotgun (WGS) entry which is preliminary data.</text>
</comment>
<dbReference type="SMART" id="SM00220">
    <property type="entry name" value="S_TKc"/>
    <property type="match status" value="1"/>
</dbReference>
<feature type="compositionally biased region" description="Polar residues" evidence="9">
    <location>
        <begin position="508"/>
        <end position="517"/>
    </location>
</feature>
<dbReference type="Pfam" id="PF07714">
    <property type="entry name" value="PK_Tyr_Ser-Thr"/>
    <property type="match status" value="1"/>
</dbReference>
<feature type="repeat" description="ANK" evidence="7">
    <location>
        <begin position="41"/>
        <end position="73"/>
    </location>
</feature>
<dbReference type="PROSITE" id="PS50297">
    <property type="entry name" value="ANK_REP_REGION"/>
    <property type="match status" value="1"/>
</dbReference>
<feature type="compositionally biased region" description="Polar residues" evidence="9">
    <location>
        <begin position="263"/>
        <end position="279"/>
    </location>
</feature>
<dbReference type="InterPro" id="IPR011009">
    <property type="entry name" value="Kinase-like_dom_sf"/>
</dbReference>
<feature type="region of interest" description="Disordered" evidence="9">
    <location>
        <begin position="132"/>
        <end position="185"/>
    </location>
</feature>
<dbReference type="PROSITE" id="PS50088">
    <property type="entry name" value="ANK_REPEAT"/>
    <property type="match status" value="2"/>
</dbReference>
<dbReference type="GO" id="GO:0004674">
    <property type="term" value="F:protein serine/threonine kinase activity"/>
    <property type="evidence" value="ECO:0007669"/>
    <property type="project" value="UniProtKB-KW"/>
</dbReference>
<protein>
    <recommendedName>
        <fullName evidence="10">Protein kinase domain-containing protein</fullName>
    </recommendedName>
</protein>
<dbReference type="SMART" id="SM00248">
    <property type="entry name" value="ANK"/>
    <property type="match status" value="2"/>
</dbReference>
<evidence type="ECO:0000256" key="4">
    <source>
        <dbReference type="ARBA" id="ARBA00022741"/>
    </source>
</evidence>
<dbReference type="GO" id="GO:0005524">
    <property type="term" value="F:ATP binding"/>
    <property type="evidence" value="ECO:0007669"/>
    <property type="project" value="UniProtKB-UniRule"/>
</dbReference>